<comment type="caution">
    <text evidence="1">The sequence shown here is derived from an EMBL/GenBank/DDBJ whole genome shotgun (WGS) entry which is preliminary data.</text>
</comment>
<organism evidence="1 2">
    <name type="scientific">Acorus calamus</name>
    <name type="common">Sweet flag</name>
    <dbReference type="NCBI Taxonomy" id="4465"/>
    <lineage>
        <taxon>Eukaryota</taxon>
        <taxon>Viridiplantae</taxon>
        <taxon>Streptophyta</taxon>
        <taxon>Embryophyta</taxon>
        <taxon>Tracheophyta</taxon>
        <taxon>Spermatophyta</taxon>
        <taxon>Magnoliopsida</taxon>
        <taxon>Liliopsida</taxon>
        <taxon>Acoraceae</taxon>
        <taxon>Acorus</taxon>
    </lineage>
</organism>
<reference evidence="1" key="1">
    <citation type="journal article" date="2023" name="Nat. Commun.">
        <title>Diploid and tetraploid genomes of Acorus and the evolution of monocots.</title>
        <authorList>
            <person name="Ma L."/>
            <person name="Liu K.W."/>
            <person name="Li Z."/>
            <person name="Hsiao Y.Y."/>
            <person name="Qi Y."/>
            <person name="Fu T."/>
            <person name="Tang G.D."/>
            <person name="Zhang D."/>
            <person name="Sun W.H."/>
            <person name="Liu D.K."/>
            <person name="Li Y."/>
            <person name="Chen G.Z."/>
            <person name="Liu X.D."/>
            <person name="Liao X.Y."/>
            <person name="Jiang Y.T."/>
            <person name="Yu X."/>
            <person name="Hao Y."/>
            <person name="Huang J."/>
            <person name="Zhao X.W."/>
            <person name="Ke S."/>
            <person name="Chen Y.Y."/>
            <person name="Wu W.L."/>
            <person name="Hsu J.L."/>
            <person name="Lin Y.F."/>
            <person name="Huang M.D."/>
            <person name="Li C.Y."/>
            <person name="Huang L."/>
            <person name="Wang Z.W."/>
            <person name="Zhao X."/>
            <person name="Zhong W.Y."/>
            <person name="Peng D.H."/>
            <person name="Ahmad S."/>
            <person name="Lan S."/>
            <person name="Zhang J.S."/>
            <person name="Tsai W.C."/>
            <person name="Van de Peer Y."/>
            <person name="Liu Z.J."/>
        </authorList>
    </citation>
    <scope>NUCLEOTIDE SEQUENCE</scope>
    <source>
        <strain evidence="1">CP</strain>
    </source>
</reference>
<protein>
    <submittedName>
        <fullName evidence="1">Uncharacterized protein</fullName>
    </submittedName>
</protein>
<accession>A0AAV9C3R9</accession>
<proteinExistence type="predicted"/>
<gene>
    <name evidence="1" type="ORF">QJS10_CPB22g00259</name>
</gene>
<keyword evidence="2" id="KW-1185">Reference proteome</keyword>
<evidence type="ECO:0000313" key="1">
    <source>
        <dbReference type="EMBL" id="KAK1282858.1"/>
    </source>
</evidence>
<name>A0AAV9C3R9_ACOCL</name>
<evidence type="ECO:0000313" key="2">
    <source>
        <dbReference type="Proteomes" id="UP001180020"/>
    </source>
</evidence>
<dbReference type="EMBL" id="JAUJYO010000022">
    <property type="protein sequence ID" value="KAK1282858.1"/>
    <property type="molecule type" value="Genomic_DNA"/>
</dbReference>
<sequence length="62" mass="6828">MVLGTGFLSVTRSLEVGGTTTRLQVGCKTRRPSTVAKWPWRDLIMELHILSSSVCCCVSIVF</sequence>
<dbReference type="Proteomes" id="UP001180020">
    <property type="component" value="Unassembled WGS sequence"/>
</dbReference>
<reference evidence="1" key="2">
    <citation type="submission" date="2023-06" db="EMBL/GenBank/DDBJ databases">
        <authorList>
            <person name="Ma L."/>
            <person name="Liu K.-W."/>
            <person name="Li Z."/>
            <person name="Hsiao Y.-Y."/>
            <person name="Qi Y."/>
            <person name="Fu T."/>
            <person name="Tang G."/>
            <person name="Zhang D."/>
            <person name="Sun W.-H."/>
            <person name="Liu D.-K."/>
            <person name="Li Y."/>
            <person name="Chen G.-Z."/>
            <person name="Liu X.-D."/>
            <person name="Liao X.-Y."/>
            <person name="Jiang Y.-T."/>
            <person name="Yu X."/>
            <person name="Hao Y."/>
            <person name="Huang J."/>
            <person name="Zhao X.-W."/>
            <person name="Ke S."/>
            <person name="Chen Y.-Y."/>
            <person name="Wu W.-L."/>
            <person name="Hsu J.-L."/>
            <person name="Lin Y.-F."/>
            <person name="Huang M.-D."/>
            <person name="Li C.-Y."/>
            <person name="Huang L."/>
            <person name="Wang Z.-W."/>
            <person name="Zhao X."/>
            <person name="Zhong W.-Y."/>
            <person name="Peng D.-H."/>
            <person name="Ahmad S."/>
            <person name="Lan S."/>
            <person name="Zhang J.-S."/>
            <person name="Tsai W.-C."/>
            <person name="Van De Peer Y."/>
            <person name="Liu Z.-J."/>
        </authorList>
    </citation>
    <scope>NUCLEOTIDE SEQUENCE</scope>
    <source>
        <strain evidence="1">CP</strain>
        <tissue evidence="1">Leaves</tissue>
    </source>
</reference>
<dbReference type="AlphaFoldDB" id="A0AAV9C3R9"/>